<protein>
    <submittedName>
        <fullName evidence="2">Uncharacterized protein</fullName>
    </submittedName>
</protein>
<evidence type="ECO:0000256" key="1">
    <source>
        <dbReference type="SAM" id="MobiDB-lite"/>
    </source>
</evidence>
<dbReference type="EMBL" id="JAHZUY010000003">
    <property type="protein sequence ID" value="MBW8268367.1"/>
    <property type="molecule type" value="Genomic_DNA"/>
</dbReference>
<sequence length="709" mass="75531">MHDCLQDTVRRHLVRFLRIRLARRVVLDGRELVALAETAAAPAGEGDVFCTDSNAKAAELLSHPALWNEDPDLAAGLFDFLLAMGGQDCPGAAAPLLPRRLIARPPAPGAGVPPAARIEILSDDPRDFAIRTPMHDYAGDLSRGLVVQSVRSAGPGAPMLRHTGNLFEVTHQGRYHCVDVEDAITAFGLERTATGGVRLHHAGPVRVPGKEPADAPVQLGTLRYEYAIEPEHPALLRLTVSFTPEPGVAGAISRLRLTTACDELSPTESQAFGAILVDPPASAGITPGRFAGLPPGTTTVLEGGGAAALIALVQEGRPPGFGHGVYLRPRDPDRMVSLTATVRSVGLHWLLTRYGADSLQEQESLVVCEDRLLVGGGLHDDAAARGALMARAEAGPPGLDLSLCLDQGAVLNAVATHLLLAAGGHYVRPPPPERLDRLRAWCERRIEAYFDALAPERPDAPRRVYARELAFVALALDCLWRLGGEARHRRRLGQAVDLLLGLLRDAHGDDPGAPPEAAFRDAWSGVAYLDCHAAAMLALARVALHRDDPRLGPALRRALGALRLATGEIAEDGRGVVFDSLAVRCWDPERGTWTTDIAAWSYKLALLLRALRAMQAALAAGAIELAAEEAARLRFLATLCLDLLRDRIGLAEDALEVRLGPRSGAANVEAQAWTVLALMPTDAPIARTAPGLPAEGETERRAALADAAD</sequence>
<dbReference type="RefSeq" id="WP_220115865.1">
    <property type="nucleotide sequence ID" value="NZ_JAHZUY010000003.1"/>
</dbReference>
<dbReference type="InterPro" id="IPR008928">
    <property type="entry name" value="6-hairpin_glycosidase_sf"/>
</dbReference>
<dbReference type="SUPFAM" id="SSF48208">
    <property type="entry name" value="Six-hairpin glycosidases"/>
    <property type="match status" value="1"/>
</dbReference>
<dbReference type="Proteomes" id="UP001519924">
    <property type="component" value="Unassembled WGS sequence"/>
</dbReference>
<reference evidence="2 3" key="1">
    <citation type="submission" date="2021-08" db="EMBL/GenBank/DDBJ databases">
        <title>Caldovatus sediminis gen. nov., sp. nov., a moderately thermophilic bacterium isolated from a hot spring.</title>
        <authorList>
            <person name="Hu C.-J."/>
            <person name="Li W.-J."/>
            <person name="Xian W.-D."/>
        </authorList>
    </citation>
    <scope>NUCLEOTIDE SEQUENCE [LARGE SCALE GENOMIC DNA]</scope>
    <source>
        <strain evidence="2 3">SYSU G05006</strain>
    </source>
</reference>
<feature type="region of interest" description="Disordered" evidence="1">
    <location>
        <begin position="688"/>
        <end position="709"/>
    </location>
</feature>
<proteinExistence type="predicted"/>
<gene>
    <name evidence="2" type="ORF">K1J50_02595</name>
</gene>
<comment type="caution">
    <text evidence="2">The sequence shown here is derived from an EMBL/GenBank/DDBJ whole genome shotgun (WGS) entry which is preliminary data.</text>
</comment>
<keyword evidence="3" id="KW-1185">Reference proteome</keyword>
<evidence type="ECO:0000313" key="2">
    <source>
        <dbReference type="EMBL" id="MBW8268367.1"/>
    </source>
</evidence>
<name>A0ABS7EYD1_9PROT</name>
<accession>A0ABS7EYD1</accession>
<organism evidence="2 3">
    <name type="scientific">Caldovatus aquaticus</name>
    <dbReference type="NCBI Taxonomy" id="2865671"/>
    <lineage>
        <taxon>Bacteria</taxon>
        <taxon>Pseudomonadati</taxon>
        <taxon>Pseudomonadota</taxon>
        <taxon>Alphaproteobacteria</taxon>
        <taxon>Acetobacterales</taxon>
        <taxon>Roseomonadaceae</taxon>
        <taxon>Caldovatus</taxon>
    </lineage>
</organism>
<evidence type="ECO:0000313" key="3">
    <source>
        <dbReference type="Proteomes" id="UP001519924"/>
    </source>
</evidence>